<accession>A0A1R0H5U7</accession>
<protein>
    <submittedName>
        <fullName evidence="2">Uncharacterized protein</fullName>
    </submittedName>
</protein>
<name>A0A1R0H5U7_9FUNG</name>
<sequence>MKISILTGLVAISTVFASQIRDAIDIPSEYENNVAGGQWQDVNNLNQTTVYQGEDLINKKRDEVSNNGSELNCLDPIPNSVANATAGNVRTGCIGGKTNPDYNIYKGILCAFSSLNLEQEQQNGISACYVSPSTSQKWCGYCFVHNDYAPIPSVPLWNMMSRCEQASLCLDTIIHTSMLGYKPNMCINTLALSIYGPIGIHSYISN</sequence>
<proteinExistence type="predicted"/>
<feature type="chain" id="PRO_5013158764" evidence="1">
    <location>
        <begin position="18"/>
        <end position="206"/>
    </location>
</feature>
<keyword evidence="1" id="KW-0732">Signal</keyword>
<evidence type="ECO:0000256" key="1">
    <source>
        <dbReference type="SAM" id="SignalP"/>
    </source>
</evidence>
<comment type="caution">
    <text evidence="2">The sequence shown here is derived from an EMBL/GenBank/DDBJ whole genome shotgun (WGS) entry which is preliminary data.</text>
</comment>
<evidence type="ECO:0000313" key="3">
    <source>
        <dbReference type="Proteomes" id="UP000187455"/>
    </source>
</evidence>
<reference evidence="2 3" key="1">
    <citation type="journal article" date="2016" name="Mol. Biol. Evol.">
        <title>Genome-Wide Survey of Gut Fungi (Harpellales) Reveals the First Horizontally Transferred Ubiquitin Gene from a Mosquito Host.</title>
        <authorList>
            <person name="Wang Y."/>
            <person name="White M.M."/>
            <person name="Kvist S."/>
            <person name="Moncalvo J.M."/>
        </authorList>
    </citation>
    <scope>NUCLEOTIDE SEQUENCE [LARGE SCALE GENOMIC DNA]</scope>
    <source>
        <strain evidence="2 3">ALG-7-W6</strain>
    </source>
</reference>
<organism evidence="2 3">
    <name type="scientific">Smittium mucronatum</name>
    <dbReference type="NCBI Taxonomy" id="133383"/>
    <lineage>
        <taxon>Eukaryota</taxon>
        <taxon>Fungi</taxon>
        <taxon>Fungi incertae sedis</taxon>
        <taxon>Zoopagomycota</taxon>
        <taxon>Kickxellomycotina</taxon>
        <taxon>Harpellomycetes</taxon>
        <taxon>Harpellales</taxon>
        <taxon>Legeriomycetaceae</taxon>
        <taxon>Smittium</taxon>
    </lineage>
</organism>
<feature type="signal peptide" evidence="1">
    <location>
        <begin position="1"/>
        <end position="17"/>
    </location>
</feature>
<gene>
    <name evidence="2" type="ORF">AYI68_g1252</name>
</gene>
<dbReference type="Proteomes" id="UP000187455">
    <property type="component" value="Unassembled WGS sequence"/>
</dbReference>
<keyword evidence="3" id="KW-1185">Reference proteome</keyword>
<evidence type="ECO:0000313" key="2">
    <source>
        <dbReference type="EMBL" id="OLY84582.1"/>
    </source>
</evidence>
<dbReference type="EMBL" id="LSSL01000444">
    <property type="protein sequence ID" value="OLY84582.1"/>
    <property type="molecule type" value="Genomic_DNA"/>
</dbReference>
<dbReference type="AlphaFoldDB" id="A0A1R0H5U7"/>